<organism evidence="9 10">
    <name type="scientific">Candidatus Scalindua brodae</name>
    <dbReference type="NCBI Taxonomy" id="237368"/>
    <lineage>
        <taxon>Bacteria</taxon>
        <taxon>Pseudomonadati</taxon>
        <taxon>Planctomycetota</taxon>
        <taxon>Candidatus Brocadiia</taxon>
        <taxon>Candidatus Brocadiales</taxon>
        <taxon>Candidatus Scalinduaceae</taxon>
        <taxon>Candidatus Scalindua</taxon>
    </lineage>
</organism>
<keyword evidence="6" id="KW-0472">Membrane</keyword>
<dbReference type="GO" id="GO:0019867">
    <property type="term" value="C:outer membrane"/>
    <property type="evidence" value="ECO:0007669"/>
    <property type="project" value="InterPro"/>
</dbReference>
<dbReference type="eggNOG" id="COG4775">
    <property type="taxonomic scope" value="Bacteria"/>
</dbReference>
<dbReference type="Gene3D" id="3.10.20.310">
    <property type="entry name" value="membrane protein fhac"/>
    <property type="match status" value="4"/>
</dbReference>
<dbReference type="InterPro" id="IPR039910">
    <property type="entry name" value="D15-like"/>
</dbReference>
<evidence type="ECO:0000256" key="2">
    <source>
        <dbReference type="ARBA" id="ARBA00022452"/>
    </source>
</evidence>
<keyword evidence="7" id="KW-0998">Cell outer membrane</keyword>
<dbReference type="EMBL" id="JRYO01000135">
    <property type="protein sequence ID" value="KHE92354.1"/>
    <property type="molecule type" value="Genomic_DNA"/>
</dbReference>
<evidence type="ECO:0000256" key="1">
    <source>
        <dbReference type="ARBA" id="ARBA00004370"/>
    </source>
</evidence>
<keyword evidence="4" id="KW-0732">Signal</keyword>
<dbReference type="InterPro" id="IPR000184">
    <property type="entry name" value="Bac_surfAg_D15"/>
</dbReference>
<evidence type="ECO:0000313" key="9">
    <source>
        <dbReference type="EMBL" id="KHE92354.1"/>
    </source>
</evidence>
<feature type="domain" description="POTRA" evidence="8">
    <location>
        <begin position="158"/>
        <end position="236"/>
    </location>
</feature>
<evidence type="ECO:0000256" key="5">
    <source>
        <dbReference type="ARBA" id="ARBA00022737"/>
    </source>
</evidence>
<dbReference type="Gene3D" id="2.40.160.50">
    <property type="entry name" value="membrane protein fhac: a member of the omp85/tpsb transporter family"/>
    <property type="match status" value="1"/>
</dbReference>
<dbReference type="Pfam" id="PF01103">
    <property type="entry name" value="Omp85"/>
    <property type="match status" value="1"/>
</dbReference>
<dbReference type="PANTHER" id="PTHR12815:SF47">
    <property type="entry name" value="TRANSLOCATION AND ASSEMBLY MODULE SUBUNIT TAMA"/>
    <property type="match status" value="1"/>
</dbReference>
<evidence type="ECO:0000256" key="4">
    <source>
        <dbReference type="ARBA" id="ARBA00022729"/>
    </source>
</evidence>
<dbReference type="InterPro" id="IPR023707">
    <property type="entry name" value="OM_assembly_BamA"/>
</dbReference>
<keyword evidence="2" id="KW-1134">Transmembrane beta strand</keyword>
<evidence type="ECO:0000256" key="7">
    <source>
        <dbReference type="ARBA" id="ARBA00023237"/>
    </source>
</evidence>
<dbReference type="AlphaFoldDB" id="A0A0B0EIH4"/>
<proteinExistence type="predicted"/>
<protein>
    <recommendedName>
        <fullName evidence="8">POTRA domain-containing protein</fullName>
    </recommendedName>
</protein>
<keyword evidence="3" id="KW-0812">Transmembrane</keyword>
<dbReference type="Proteomes" id="UP000030652">
    <property type="component" value="Unassembled WGS sequence"/>
</dbReference>
<reference evidence="9 10" key="1">
    <citation type="submission" date="2014-10" db="EMBL/GenBank/DDBJ databases">
        <title>Draft genome of anammox bacterium scalindua brodae, obtained using differential coverage binning of sequence data from two enrichment reactors.</title>
        <authorList>
            <person name="Speth D.R."/>
            <person name="Russ L."/>
            <person name="Kartal B."/>
            <person name="Op den Camp H.J."/>
            <person name="Dutilh B.E."/>
            <person name="Jetten M.S."/>
        </authorList>
    </citation>
    <scope>NUCLEOTIDE SEQUENCE [LARGE SCALE GENOMIC DNA]</scope>
    <source>
        <strain evidence="9">RU1</strain>
    </source>
</reference>
<evidence type="ECO:0000259" key="8">
    <source>
        <dbReference type="PROSITE" id="PS51779"/>
    </source>
</evidence>
<gene>
    <name evidence="9" type="ORF">SCABRO_01911</name>
</gene>
<dbReference type="PROSITE" id="PS51779">
    <property type="entry name" value="POTRA"/>
    <property type="match status" value="2"/>
</dbReference>
<evidence type="ECO:0000256" key="3">
    <source>
        <dbReference type="ARBA" id="ARBA00022692"/>
    </source>
</evidence>
<sequence length="667" mass="75077">MRLRQKKLREGIQIREGDHLKRYLLKLDEDKIREMYQGKGFSNIDVKSEEKKTDGYVDITFKIQEGSKIYIKEIVFEGNQTFSSERLAKIIATKRRKFPSFIFSGKFDKSKFEEDIDKVKAFYGSGGWLDADITWKEQYGSDRTKMFIHVLVDEGERYYVDNVSIKGNKLFTSDEIIDMLELKEGSAFLPESLQKDSEGIRMAYGKQGYLNANVKAEYTYQQVAPKIDITFDVLENERFFIEKVIVSGNDKTKDNVIRRNLIFFPGERVDTQKIKQSEQILTGTGYFDNQSGAASEITYLPGTKYNTKNVVVNVKEGRTGMLRFGGGFGANSGLFGDVSYTDKNFDIFDLPKDWKDFMSGNAFRGGGQTITMRFSPGLQRTEGVFSFNNPAIFDSGYSLGLSANIFRRAREDYDEERKGFKMSVGKTVFRGLRLGVTPNFEVIGIQNIDDNAPSIVKDQEGSSKKLSLELTAMLDRRDNRMSPSKGYKITSSLEFSGLDVDMIKFITKGTVYHTVFNFPDWRGKHVLSYGGTLGVIEATSDEPIPIFENFFAGGANSIRGFAFRGVGPIDDTTGEQIGGKALLLATAEYTMPVYGDMVRGALFVDAGKADSDLNDMNFNNLRATLGFGFRAKIPFMGNSIVAIDFGFPFIRKDKDDEQAITFNFGGQ</sequence>
<evidence type="ECO:0000256" key="6">
    <source>
        <dbReference type="ARBA" id="ARBA00023136"/>
    </source>
</evidence>
<comment type="caution">
    <text evidence="9">The sequence shown here is derived from an EMBL/GenBank/DDBJ whole genome shotgun (WGS) entry which is preliminary data.</text>
</comment>
<dbReference type="Pfam" id="PF07244">
    <property type="entry name" value="POTRA"/>
    <property type="match status" value="4"/>
</dbReference>
<accession>A0A0B0EIH4</accession>
<keyword evidence="5" id="KW-0677">Repeat</keyword>
<name>A0A0B0EIH4_9BACT</name>
<comment type="subcellular location">
    <subcellularLocation>
        <location evidence="1">Membrane</location>
    </subcellularLocation>
</comment>
<feature type="domain" description="POTRA" evidence="8">
    <location>
        <begin position="239"/>
        <end position="317"/>
    </location>
</feature>
<evidence type="ECO:0000313" key="10">
    <source>
        <dbReference type="Proteomes" id="UP000030652"/>
    </source>
</evidence>
<dbReference type="PANTHER" id="PTHR12815">
    <property type="entry name" value="SORTING AND ASSEMBLY MACHINERY SAMM50 PROTEIN FAMILY MEMBER"/>
    <property type="match status" value="1"/>
</dbReference>
<dbReference type="InterPro" id="IPR034746">
    <property type="entry name" value="POTRA"/>
</dbReference>
<dbReference type="GO" id="GO:0071709">
    <property type="term" value="P:membrane assembly"/>
    <property type="evidence" value="ECO:0007669"/>
    <property type="project" value="InterPro"/>
</dbReference>
<dbReference type="InterPro" id="IPR010827">
    <property type="entry name" value="BamA/TamA_POTRA"/>
</dbReference>
<dbReference type="PIRSF" id="PIRSF006076">
    <property type="entry name" value="OM_assembly_OMP85"/>
    <property type="match status" value="1"/>
</dbReference>